<proteinExistence type="predicted"/>
<dbReference type="Pfam" id="PF06161">
    <property type="entry name" value="DUF975"/>
    <property type="match status" value="1"/>
</dbReference>
<keyword evidence="1" id="KW-0812">Transmembrane</keyword>
<feature type="transmembrane region" description="Helical" evidence="1">
    <location>
        <begin position="22"/>
        <end position="50"/>
    </location>
</feature>
<evidence type="ECO:0000313" key="2">
    <source>
        <dbReference type="EMBL" id="MDT2758167.1"/>
    </source>
</evidence>
<dbReference type="PANTHER" id="PTHR40076">
    <property type="entry name" value="MEMBRANE PROTEIN-RELATED"/>
    <property type="match status" value="1"/>
</dbReference>
<keyword evidence="1" id="KW-1133">Transmembrane helix</keyword>
<dbReference type="EMBL" id="JARQAJ010000001">
    <property type="protein sequence ID" value="MDT2758167.1"/>
    <property type="molecule type" value="Genomic_DNA"/>
</dbReference>
<protein>
    <submittedName>
        <fullName evidence="2">DUF975 family protein</fullName>
    </submittedName>
</protein>
<evidence type="ECO:0000313" key="3">
    <source>
        <dbReference type="Proteomes" id="UP001181046"/>
    </source>
</evidence>
<dbReference type="RefSeq" id="WP_311829079.1">
    <property type="nucleotide sequence ID" value="NZ_JARQAJ010000001.1"/>
</dbReference>
<feature type="transmembrane region" description="Helical" evidence="1">
    <location>
        <begin position="76"/>
        <end position="97"/>
    </location>
</feature>
<dbReference type="Proteomes" id="UP001181046">
    <property type="component" value="Unassembled WGS sequence"/>
</dbReference>
<comment type="caution">
    <text evidence="2">The sequence shown here is derived from an EMBL/GenBank/DDBJ whole genome shotgun (WGS) entry which is preliminary data.</text>
</comment>
<dbReference type="PANTHER" id="PTHR40076:SF1">
    <property type="entry name" value="MEMBRANE PROTEIN"/>
    <property type="match status" value="1"/>
</dbReference>
<gene>
    <name evidence="2" type="ORF">P7H27_00020</name>
</gene>
<organism evidence="2 3">
    <name type="scientific">Enterococcus xiangfangensis</name>
    <dbReference type="NCBI Taxonomy" id="1296537"/>
    <lineage>
        <taxon>Bacteria</taxon>
        <taxon>Bacillati</taxon>
        <taxon>Bacillota</taxon>
        <taxon>Bacilli</taxon>
        <taxon>Lactobacillales</taxon>
        <taxon>Enterococcaceae</taxon>
        <taxon>Enterococcus</taxon>
    </lineage>
</organism>
<feature type="transmembrane region" description="Helical" evidence="1">
    <location>
        <begin position="118"/>
        <end position="146"/>
    </location>
</feature>
<accession>A0ABU3F7W2</accession>
<feature type="transmembrane region" description="Helical" evidence="1">
    <location>
        <begin position="189"/>
        <end position="214"/>
    </location>
</feature>
<evidence type="ECO:0000256" key="1">
    <source>
        <dbReference type="SAM" id="Phobius"/>
    </source>
</evidence>
<keyword evidence="3" id="KW-1185">Reference proteome</keyword>
<dbReference type="InterPro" id="IPR010380">
    <property type="entry name" value="DUF975"/>
</dbReference>
<reference evidence="2" key="1">
    <citation type="submission" date="2023-03" db="EMBL/GenBank/DDBJ databases">
        <authorList>
            <person name="Shen W."/>
            <person name="Cai J."/>
        </authorList>
    </citation>
    <scope>NUCLEOTIDE SEQUENCE</scope>
    <source>
        <strain evidence="2">P66-3</strain>
    </source>
</reference>
<keyword evidence="1" id="KW-0472">Membrane</keyword>
<sequence>MKNTAELKAEAKEILRGKWGKAVVLNLIPTLLGVAVVIVIILSGLIGFYLHGSDGGMFSSVSEQQQTTTNSWGTNIVSSIISALFLSGISWTYLDLLRGERDQIDPFKDAFRGFQGKFIGGVILLALLTSIFTTLWSLLLVIPGIVKHYSYSQSYFIYYDQIEQTGEKPKILDTITASRRLMDGHKGRLFWLDITFIGWYLLTIPTLGIAYLWVGPYVSATKAAFYNDLQNNLRKESI</sequence>
<name>A0ABU3F7W2_9ENTE</name>